<comment type="similarity">
    <text evidence="1 2">Belongs to the MurCDEF family. MurE subfamily.</text>
</comment>
<feature type="binding site" evidence="2">
    <location>
        <begin position="106"/>
        <end position="112"/>
    </location>
    <ligand>
        <name>ATP</name>
        <dbReference type="ChEBI" id="CHEBI:30616"/>
    </ligand>
</feature>
<dbReference type="SUPFAM" id="SSF63418">
    <property type="entry name" value="MurE/MurF N-terminal domain"/>
    <property type="match status" value="1"/>
</dbReference>
<dbReference type="NCBIfam" id="NF001126">
    <property type="entry name" value="PRK00139.1-4"/>
    <property type="match status" value="1"/>
</dbReference>
<feature type="modified residue" description="N6-carboxylysine" evidence="2">
    <location>
        <position position="215"/>
    </location>
</feature>
<dbReference type="Pfam" id="PF08245">
    <property type="entry name" value="Mur_ligase_M"/>
    <property type="match status" value="1"/>
</dbReference>
<evidence type="ECO:0000259" key="4">
    <source>
        <dbReference type="Pfam" id="PF02875"/>
    </source>
</evidence>
<keyword evidence="2" id="KW-0067">ATP-binding</keyword>
<dbReference type="RefSeq" id="WP_278016686.1">
    <property type="nucleotide sequence ID" value="NZ_CP121106.1"/>
</dbReference>
<keyword evidence="2 6" id="KW-0436">Ligase</keyword>
<evidence type="ECO:0000256" key="1">
    <source>
        <dbReference type="ARBA" id="ARBA00005898"/>
    </source>
</evidence>
<evidence type="ECO:0000256" key="2">
    <source>
        <dbReference type="HAMAP-Rule" id="MF_00208"/>
    </source>
</evidence>
<dbReference type="NCBIfam" id="TIGR01085">
    <property type="entry name" value="murE"/>
    <property type="match status" value="1"/>
</dbReference>
<comment type="caution">
    <text evidence="2">Lacks conserved residue(s) required for the propagation of feature annotation.</text>
</comment>
<sequence>MKLGRLASAAGIALPNGGEGEVTGFAIDHRKVAPGTVFGAFRGASFNAEEVIPDAIAAGAIAVVTRPGVAVEGAAHIADQEPRRAFAHLAAQFFTPVPETIVAVTGTNGKTSTVEMTRQIWRMCGERAASIGTLGVTTPDESVSTGLTTPDIVTFLSNMSGLAREGVTHVAYEASSHGLSQYRNEGVPVSACAFTNFSRDHLDYHKDMEDYFAAKMRLFDEVVDEGAAAIIWHGADDSEWSRRAIEHAQKRSLRVLTVGERGEFLRLAARTPTQLGQDLEIEFAGETRKIRLPLIGAYQVANALVAAALAMATGTDAARVFDAIGRLQPVRGRLERAVISASGAPVYVDYAHTPDALEAAIAALRPHVEAAKGGRLITVFGAGGDRDQGKREPMGRAASEHSDVVIVTDDNPRGEEPAAIRAQVLAGAGENARDIGDRRAAIAAAIQEAGQHDIVLVAGKGHEQGQIIGSGENMRVLPFDDVDVARQCAAEGARQ</sequence>
<keyword evidence="2 3" id="KW-0131">Cell cycle</keyword>
<feature type="binding site" evidence="2">
    <location>
        <position position="181"/>
    </location>
    <ligand>
        <name>UDP-N-acetyl-alpha-D-muramoyl-L-alanyl-D-glutamate</name>
        <dbReference type="ChEBI" id="CHEBI:83900"/>
    </ligand>
</feature>
<dbReference type="EMBL" id="CP121106">
    <property type="protein sequence ID" value="WFL77995.1"/>
    <property type="molecule type" value="Genomic_DNA"/>
</dbReference>
<reference evidence="6 7" key="1">
    <citation type="submission" date="2023-03" db="EMBL/GenBank/DDBJ databases">
        <title>Altererythrobacter sp. CAU 1644 isolated from sand.</title>
        <authorList>
            <person name="Kim W."/>
        </authorList>
    </citation>
    <scope>NUCLEOTIDE SEQUENCE [LARGE SCALE GENOMIC DNA]</scope>
    <source>
        <strain evidence="6 7">CAU 1644</strain>
    </source>
</reference>
<dbReference type="InterPro" id="IPR013221">
    <property type="entry name" value="Mur_ligase_cen"/>
</dbReference>
<evidence type="ECO:0000256" key="3">
    <source>
        <dbReference type="RuleBase" id="RU004135"/>
    </source>
</evidence>
<evidence type="ECO:0000259" key="5">
    <source>
        <dbReference type="Pfam" id="PF08245"/>
    </source>
</evidence>
<comment type="pathway">
    <text evidence="2 3">Cell wall biogenesis; peptidoglycan biosynthesis.</text>
</comment>
<dbReference type="SUPFAM" id="SSF53244">
    <property type="entry name" value="MurD-like peptide ligases, peptide-binding domain"/>
    <property type="match status" value="1"/>
</dbReference>
<proteinExistence type="inferred from homology"/>
<feature type="domain" description="Mur ligase C-terminal" evidence="4">
    <location>
        <begin position="332"/>
        <end position="461"/>
    </location>
</feature>
<keyword evidence="2" id="KW-0963">Cytoplasm</keyword>
<comment type="function">
    <text evidence="2">Catalyzes the addition of meso-diaminopimelic acid to the nucleotide precursor UDP-N-acetylmuramoyl-L-alanyl-D-glutamate (UMAG) in the biosynthesis of bacterial cell-wall peptidoglycan.</text>
</comment>
<keyword evidence="2 3" id="KW-0573">Peptidoglycan synthesis</keyword>
<name>A0ABY8FUQ8_9SPHN</name>
<dbReference type="Gene3D" id="3.90.190.20">
    <property type="entry name" value="Mur ligase, C-terminal domain"/>
    <property type="match status" value="1"/>
</dbReference>
<keyword evidence="2 3" id="KW-0961">Cell wall biogenesis/degradation</keyword>
<dbReference type="PANTHER" id="PTHR23135">
    <property type="entry name" value="MUR LIGASE FAMILY MEMBER"/>
    <property type="match status" value="1"/>
</dbReference>
<feature type="binding site" evidence="2">
    <location>
        <begin position="148"/>
        <end position="149"/>
    </location>
    <ligand>
        <name>UDP-N-acetyl-alpha-D-muramoyl-L-alanyl-D-glutamate</name>
        <dbReference type="ChEBI" id="CHEBI:83900"/>
    </ligand>
</feature>
<feature type="domain" description="Mur ligase central" evidence="5">
    <location>
        <begin position="104"/>
        <end position="310"/>
    </location>
</feature>
<feature type="binding site" evidence="2">
    <location>
        <position position="386"/>
    </location>
    <ligand>
        <name>meso-2,6-diaminopimelate</name>
        <dbReference type="ChEBI" id="CHEBI:57791"/>
    </ligand>
</feature>
<evidence type="ECO:0000313" key="6">
    <source>
        <dbReference type="EMBL" id="WFL77995.1"/>
    </source>
</evidence>
<feature type="binding site" evidence="2">
    <location>
        <position position="459"/>
    </location>
    <ligand>
        <name>meso-2,6-diaminopimelate</name>
        <dbReference type="ChEBI" id="CHEBI:57791"/>
    </ligand>
</feature>
<dbReference type="Gene3D" id="3.40.1190.10">
    <property type="entry name" value="Mur-like, catalytic domain"/>
    <property type="match status" value="1"/>
</dbReference>
<feature type="binding site" evidence="2">
    <location>
        <begin position="410"/>
        <end position="413"/>
    </location>
    <ligand>
        <name>meso-2,6-diaminopimelate</name>
        <dbReference type="ChEBI" id="CHEBI:57791"/>
    </ligand>
</feature>
<keyword evidence="2 3" id="KW-0132">Cell division</keyword>
<feature type="binding site" evidence="2">
    <location>
        <position position="463"/>
    </location>
    <ligand>
        <name>meso-2,6-diaminopimelate</name>
        <dbReference type="ChEBI" id="CHEBI:57791"/>
    </ligand>
</feature>
<dbReference type="SUPFAM" id="SSF53623">
    <property type="entry name" value="MurD-like peptide ligases, catalytic domain"/>
    <property type="match status" value="1"/>
</dbReference>
<protein>
    <recommendedName>
        <fullName evidence="2">UDP-N-acetylmuramoyl-L-alanyl-D-glutamate--2,6-diaminopimelate ligase</fullName>
        <ecNumber evidence="2">6.3.2.13</ecNumber>
    </recommendedName>
    <alternativeName>
        <fullName evidence="2">Meso-A2pm-adding enzyme</fullName>
    </alternativeName>
    <alternativeName>
        <fullName evidence="2">Meso-diaminopimelate-adding enzyme</fullName>
    </alternativeName>
    <alternativeName>
        <fullName evidence="2">UDP-MurNAc-L-Ala-D-Glu:meso-diaminopimelate ligase</fullName>
    </alternativeName>
    <alternativeName>
        <fullName evidence="2">UDP-MurNAc-tripeptide synthetase</fullName>
    </alternativeName>
    <alternativeName>
        <fullName evidence="2">UDP-N-acetylmuramyl-tripeptide synthetase</fullName>
    </alternativeName>
</protein>
<feature type="binding site" evidence="2">
    <location>
        <position position="183"/>
    </location>
    <ligand>
        <name>UDP-N-acetyl-alpha-D-muramoyl-L-alanyl-D-glutamate</name>
        <dbReference type="ChEBI" id="CHEBI:83900"/>
    </ligand>
</feature>
<comment type="catalytic activity">
    <reaction evidence="2">
        <text>UDP-N-acetyl-alpha-D-muramoyl-L-alanyl-D-glutamate + meso-2,6-diaminopimelate + ATP = UDP-N-acetyl-alpha-D-muramoyl-L-alanyl-gamma-D-glutamyl-meso-2,6-diaminopimelate + ADP + phosphate + H(+)</text>
        <dbReference type="Rhea" id="RHEA:23676"/>
        <dbReference type="ChEBI" id="CHEBI:15378"/>
        <dbReference type="ChEBI" id="CHEBI:30616"/>
        <dbReference type="ChEBI" id="CHEBI:43474"/>
        <dbReference type="ChEBI" id="CHEBI:57791"/>
        <dbReference type="ChEBI" id="CHEBI:83900"/>
        <dbReference type="ChEBI" id="CHEBI:83905"/>
        <dbReference type="ChEBI" id="CHEBI:456216"/>
        <dbReference type="EC" id="6.3.2.13"/>
    </reaction>
</comment>
<keyword evidence="2" id="KW-0547">Nucleotide-binding</keyword>
<dbReference type="GO" id="GO:0008765">
    <property type="term" value="F:UDP-N-acetylmuramoylalanyl-D-glutamate-2,6-diaminopimelate ligase activity"/>
    <property type="evidence" value="ECO:0007669"/>
    <property type="project" value="UniProtKB-EC"/>
</dbReference>
<dbReference type="InterPro" id="IPR036615">
    <property type="entry name" value="Mur_ligase_C_dom_sf"/>
</dbReference>
<comment type="PTM">
    <text evidence="2">Carboxylation is probably crucial for Mg(2+) binding and, consequently, for the gamma-phosphate positioning of ATP.</text>
</comment>
<organism evidence="6 7">
    <name type="scientific">Altererythrobacter arenosus</name>
    <dbReference type="NCBI Taxonomy" id="3032592"/>
    <lineage>
        <taxon>Bacteria</taxon>
        <taxon>Pseudomonadati</taxon>
        <taxon>Pseudomonadota</taxon>
        <taxon>Alphaproteobacteria</taxon>
        <taxon>Sphingomonadales</taxon>
        <taxon>Erythrobacteraceae</taxon>
        <taxon>Altererythrobacter</taxon>
    </lineage>
</organism>
<keyword evidence="2" id="KW-0460">Magnesium</keyword>
<dbReference type="HAMAP" id="MF_00208">
    <property type="entry name" value="MurE"/>
    <property type="match status" value="1"/>
</dbReference>
<dbReference type="NCBIfam" id="NF001124">
    <property type="entry name" value="PRK00139.1-2"/>
    <property type="match status" value="1"/>
</dbReference>
<dbReference type="InterPro" id="IPR036565">
    <property type="entry name" value="Mur-like_cat_sf"/>
</dbReference>
<dbReference type="InterPro" id="IPR004101">
    <property type="entry name" value="Mur_ligase_C"/>
</dbReference>
<evidence type="ECO:0000313" key="7">
    <source>
        <dbReference type="Proteomes" id="UP001215827"/>
    </source>
</evidence>
<keyword evidence="7" id="KW-1185">Reference proteome</keyword>
<dbReference type="Pfam" id="PF02875">
    <property type="entry name" value="Mur_ligase_C"/>
    <property type="match status" value="1"/>
</dbReference>
<dbReference type="InterPro" id="IPR035911">
    <property type="entry name" value="MurE/MurF_N"/>
</dbReference>
<dbReference type="Proteomes" id="UP001215827">
    <property type="component" value="Chromosome"/>
</dbReference>
<accession>A0ABY8FUQ8</accession>
<dbReference type="InterPro" id="IPR005761">
    <property type="entry name" value="UDP-N-AcMur-Glu-dNH2Pim_ligase"/>
</dbReference>
<dbReference type="EC" id="6.3.2.13" evidence="2"/>
<keyword evidence="2 3" id="KW-0133">Cell shape</keyword>
<feature type="binding site" evidence="2">
    <location>
        <position position="175"/>
    </location>
    <ligand>
        <name>UDP-N-acetyl-alpha-D-muramoyl-L-alanyl-D-glutamate</name>
        <dbReference type="ChEBI" id="CHEBI:83900"/>
    </ligand>
</feature>
<dbReference type="PANTHER" id="PTHR23135:SF4">
    <property type="entry name" value="UDP-N-ACETYLMURAMOYL-L-ALANYL-D-GLUTAMATE--2,6-DIAMINOPIMELATE LIGASE MURE HOMOLOG, CHLOROPLASTIC"/>
    <property type="match status" value="1"/>
</dbReference>
<comment type="subcellular location">
    <subcellularLocation>
        <location evidence="2 3">Cytoplasm</location>
    </subcellularLocation>
</comment>
<dbReference type="Gene3D" id="3.40.1390.10">
    <property type="entry name" value="MurE/MurF, N-terminal domain"/>
    <property type="match status" value="1"/>
</dbReference>
<gene>
    <name evidence="2" type="primary">murE</name>
    <name evidence="6" type="ORF">P7228_02705</name>
</gene>
<feature type="short sequence motif" description="Meso-diaminopimelate recognition motif" evidence="2">
    <location>
        <begin position="410"/>
        <end position="413"/>
    </location>
</feature>
<comment type="cofactor">
    <cofactor evidence="2">
        <name>Mg(2+)</name>
        <dbReference type="ChEBI" id="CHEBI:18420"/>
    </cofactor>
</comment>